<feature type="domain" description="Sec23/Sec24 helical" evidence="8">
    <location>
        <begin position="808"/>
        <end position="908"/>
    </location>
</feature>
<dbReference type="InterPro" id="IPR036175">
    <property type="entry name" value="Sec23/24_helical_dom_sf"/>
</dbReference>
<dbReference type="STRING" id="5288.A0A5C5FM15"/>
<sequence length="1115" mass="124121">MDPRFHQGTPSPQPPQGYAHQQQYQQQQQQQQQGYPQYPSQPRHSPQPGPPPPQPPLASAPSHLAPPSHFAHQHPHDPQVDHLARGVNNMGFGAQPPHDRSPGHEPTPSPALVPARGKRAARAYHTEGGGPSPSQLQPMYEEQHQPSYFAQHDGGQQHMDPHQQQFHDQQHHDHMQQQQQQQHQQPQQFQQRPRLPPQVRSEMGHHQRTPTYAQMPPGMTGHPSRAPPASYHHQQQQQFQQQHEQHEPQGGIPQPPHTAGQRIAPKQRIRIDPDHIPSPVAVQDADQQLYRVEPYLTCSRTPAPLATTDYIAVDQGNCNPRFMRSTTYNLPATDDLATAAQIPLGLVVQPFAALRPEEGSIPVVDFGEMGPPRCDRCRGYINPWCIFVDGGQKFICNLCGGSSDVAPEYFSHLDMSQRRMDLDERPELRSGSVDFVVNRDYWVQDNPNVPGSSPRTPTALHYVFAIDVSWTSVRCGLVGEACRHLRDLLFPPKEGTEPDENGLIEKTGLPEGAKVAIMTFDRTVQFFNLKPGLEHAQMLVVPDITDMFLPLLDGFLVDPIQSRSVIEGLLDSLPALTADTSIVEAAMTGPLKASMMALKNLGGLLTIFQTSLPTIGLGALKHREDSKLYGTDKEKTLFVPQDPFYRMAAEECVESGIGVNLFLFPSQYIDAATLGALPGLTGGDLFFHPRFDPVRDGKVLRAELSKVLQRETAYSVTMRIRCSNGLRVADHFGNFFQRNVTDLEFGTLDADKAIAAKVKHEGKLDEKVDAYFQCASLYTSATGERRVRVHNLAVPVSSLISSVFRAADMDTTIAYFTKESITLAASKTLRQVRESLSDSCAKALLAYRKHCASSTSPAQLILPESFKLFPLYALALMKTKALKGGVVASDVRTWAMRQLKSAGVPATVRMLYPRMLAVHQFADEVGFPDERGQLILPPLMRTSYSRMEPHGAYLVENGEKAFLWLGASVSPQVLQDLYGVENLDELDTRMVSFPFYPRTHTLSLATRDADLARAPAPTPRQSVLPNLPTRLSAQLRNIITYFESRYGIGCLPVLIARQNIDGTEFEFSNMLVEDSNNEQLSYIDFLCLTHQQIQATLVGESKKQDATDSSSWTTW</sequence>
<keyword evidence="3" id="KW-0653">Protein transport</keyword>
<dbReference type="InterPro" id="IPR036465">
    <property type="entry name" value="vWFA_dom_sf"/>
</dbReference>
<dbReference type="GO" id="GO:0006886">
    <property type="term" value="P:intracellular protein transport"/>
    <property type="evidence" value="ECO:0007669"/>
    <property type="project" value="InterPro"/>
</dbReference>
<dbReference type="Gene3D" id="2.30.30.380">
    <property type="entry name" value="Zn-finger domain of Sec23/24"/>
    <property type="match status" value="1"/>
</dbReference>
<dbReference type="PANTHER" id="PTHR13803">
    <property type="entry name" value="SEC24-RELATED PROTEIN"/>
    <property type="match status" value="1"/>
</dbReference>
<dbReference type="Pfam" id="PF08033">
    <property type="entry name" value="Sec23_BS"/>
    <property type="match status" value="1"/>
</dbReference>
<keyword evidence="2" id="KW-0813">Transport</keyword>
<feature type="domain" description="Gelsolin-like" evidence="5">
    <location>
        <begin position="935"/>
        <end position="999"/>
    </location>
</feature>
<feature type="domain" description="Zinc finger Sec23/Sec24-type" evidence="6">
    <location>
        <begin position="371"/>
        <end position="409"/>
    </location>
</feature>
<evidence type="ECO:0000256" key="4">
    <source>
        <dbReference type="SAM" id="MobiDB-lite"/>
    </source>
</evidence>
<evidence type="ECO:0008006" key="12">
    <source>
        <dbReference type="Google" id="ProtNLM"/>
    </source>
</evidence>
<dbReference type="Gene3D" id="3.40.20.10">
    <property type="entry name" value="Severin"/>
    <property type="match status" value="1"/>
</dbReference>
<keyword evidence="11" id="KW-1185">Reference proteome</keyword>
<dbReference type="GO" id="GO:0090110">
    <property type="term" value="P:COPII-coated vesicle cargo loading"/>
    <property type="evidence" value="ECO:0007669"/>
    <property type="project" value="TreeGrafter"/>
</dbReference>
<evidence type="ECO:0000259" key="8">
    <source>
        <dbReference type="Pfam" id="PF04815"/>
    </source>
</evidence>
<gene>
    <name evidence="10" type="ORF">DMC30DRAFT_146853</name>
</gene>
<dbReference type="InterPro" id="IPR007123">
    <property type="entry name" value="Gelsolin-like_dom"/>
</dbReference>
<feature type="compositionally biased region" description="Low complexity" evidence="4">
    <location>
        <begin position="176"/>
        <end position="191"/>
    </location>
</feature>
<feature type="domain" description="Sec23/Sec24 trunk" evidence="7">
    <location>
        <begin position="458"/>
        <end position="707"/>
    </location>
</feature>
<evidence type="ECO:0000259" key="5">
    <source>
        <dbReference type="Pfam" id="PF00626"/>
    </source>
</evidence>
<comment type="caution">
    <text evidence="10">The sequence shown here is derived from an EMBL/GenBank/DDBJ whole genome shotgun (WGS) entry which is preliminary data.</text>
</comment>
<organism evidence="10 11">
    <name type="scientific">Rhodotorula diobovata</name>
    <dbReference type="NCBI Taxonomy" id="5288"/>
    <lineage>
        <taxon>Eukaryota</taxon>
        <taxon>Fungi</taxon>
        <taxon>Dikarya</taxon>
        <taxon>Basidiomycota</taxon>
        <taxon>Pucciniomycotina</taxon>
        <taxon>Microbotryomycetes</taxon>
        <taxon>Sporidiobolales</taxon>
        <taxon>Sporidiobolaceae</taxon>
        <taxon>Rhodotorula</taxon>
    </lineage>
</organism>
<dbReference type="Pfam" id="PF04811">
    <property type="entry name" value="Sec23_trunk"/>
    <property type="match status" value="1"/>
</dbReference>
<dbReference type="GO" id="GO:0070971">
    <property type="term" value="C:endoplasmic reticulum exit site"/>
    <property type="evidence" value="ECO:0007669"/>
    <property type="project" value="TreeGrafter"/>
</dbReference>
<evidence type="ECO:0000313" key="11">
    <source>
        <dbReference type="Proteomes" id="UP000311382"/>
    </source>
</evidence>
<comment type="similarity">
    <text evidence="1">Belongs to the SEC23/SEC24 family. SEC24 subfamily.</text>
</comment>
<dbReference type="InterPro" id="IPR050550">
    <property type="entry name" value="SEC23_SEC24_subfamily"/>
</dbReference>
<dbReference type="Gene3D" id="2.60.40.1670">
    <property type="entry name" value="beta-sandwich domain of Sec23/24"/>
    <property type="match status" value="1"/>
</dbReference>
<feature type="compositionally biased region" description="Low complexity" evidence="4">
    <location>
        <begin position="151"/>
        <end position="167"/>
    </location>
</feature>
<dbReference type="SUPFAM" id="SSF82919">
    <property type="entry name" value="Zn-finger domain of Sec23/24"/>
    <property type="match status" value="1"/>
</dbReference>
<feature type="compositionally biased region" description="Low complexity" evidence="4">
    <location>
        <begin position="232"/>
        <end position="242"/>
    </location>
</feature>
<dbReference type="InterPro" id="IPR029006">
    <property type="entry name" value="ADF-H/Gelsolin-like_dom_sf"/>
</dbReference>
<dbReference type="InterPro" id="IPR036174">
    <property type="entry name" value="Znf_Sec23_Sec24_sf"/>
</dbReference>
<dbReference type="InterPro" id="IPR036180">
    <property type="entry name" value="Gelsolin-like_dom_sf"/>
</dbReference>
<name>A0A5C5FM15_9BASI</name>
<dbReference type="AlphaFoldDB" id="A0A5C5FM15"/>
<dbReference type="SUPFAM" id="SSF82754">
    <property type="entry name" value="C-terminal, gelsolin-like domain of Sec23/24"/>
    <property type="match status" value="1"/>
</dbReference>
<evidence type="ECO:0000313" key="10">
    <source>
        <dbReference type="EMBL" id="TNY17054.1"/>
    </source>
</evidence>
<evidence type="ECO:0000256" key="3">
    <source>
        <dbReference type="ARBA" id="ARBA00022927"/>
    </source>
</evidence>
<dbReference type="SUPFAM" id="SSF81995">
    <property type="entry name" value="beta-sandwich domain of Sec23/24"/>
    <property type="match status" value="1"/>
</dbReference>
<dbReference type="Proteomes" id="UP000311382">
    <property type="component" value="Unassembled WGS sequence"/>
</dbReference>
<feature type="region of interest" description="Disordered" evidence="4">
    <location>
        <begin position="1"/>
        <end position="262"/>
    </location>
</feature>
<evidence type="ECO:0000259" key="9">
    <source>
        <dbReference type="Pfam" id="PF08033"/>
    </source>
</evidence>
<accession>A0A5C5FM15</accession>
<dbReference type="SUPFAM" id="SSF81811">
    <property type="entry name" value="Helical domain of Sec23/24"/>
    <property type="match status" value="1"/>
</dbReference>
<evidence type="ECO:0000256" key="1">
    <source>
        <dbReference type="ARBA" id="ARBA00008334"/>
    </source>
</evidence>
<dbReference type="GO" id="GO:0030127">
    <property type="term" value="C:COPII vesicle coat"/>
    <property type="evidence" value="ECO:0007669"/>
    <property type="project" value="InterPro"/>
</dbReference>
<dbReference type="InterPro" id="IPR006896">
    <property type="entry name" value="Sec23/24_trunk_dom"/>
</dbReference>
<dbReference type="Pfam" id="PF04810">
    <property type="entry name" value="zf-Sec23_Sec24"/>
    <property type="match status" value="1"/>
</dbReference>
<evidence type="ECO:0000256" key="2">
    <source>
        <dbReference type="ARBA" id="ARBA00022448"/>
    </source>
</evidence>
<feature type="compositionally biased region" description="Pro residues" evidence="4">
    <location>
        <begin position="45"/>
        <end position="58"/>
    </location>
</feature>
<dbReference type="InterPro" id="IPR006900">
    <property type="entry name" value="Sec23/24_helical_dom"/>
</dbReference>
<feature type="compositionally biased region" description="Low complexity" evidence="4">
    <location>
        <begin position="16"/>
        <end position="44"/>
    </location>
</feature>
<protein>
    <recommendedName>
        <fullName evidence="12">Sec23/Sec24 trunk domain-containing protein</fullName>
    </recommendedName>
</protein>
<feature type="compositionally biased region" description="Basic and acidic residues" evidence="4">
    <location>
        <begin position="74"/>
        <end position="84"/>
    </location>
</feature>
<reference evidence="10 11" key="1">
    <citation type="submission" date="2019-03" db="EMBL/GenBank/DDBJ databases">
        <title>Rhodosporidium diobovatum UCD-FST 08-225 genome sequencing, assembly, and annotation.</title>
        <authorList>
            <person name="Fakankun I.U."/>
            <person name="Fristensky B."/>
            <person name="Levin D.B."/>
        </authorList>
    </citation>
    <scope>NUCLEOTIDE SEQUENCE [LARGE SCALE GENOMIC DNA]</scope>
    <source>
        <strain evidence="10 11">UCD-FST 08-225</strain>
    </source>
</reference>
<dbReference type="GO" id="GO:0000149">
    <property type="term" value="F:SNARE binding"/>
    <property type="evidence" value="ECO:0007669"/>
    <property type="project" value="TreeGrafter"/>
</dbReference>
<dbReference type="Pfam" id="PF00626">
    <property type="entry name" value="Gelsolin"/>
    <property type="match status" value="1"/>
</dbReference>
<dbReference type="Gene3D" id="3.40.50.410">
    <property type="entry name" value="von Willebrand factor, type A domain"/>
    <property type="match status" value="1"/>
</dbReference>
<evidence type="ECO:0000259" key="6">
    <source>
        <dbReference type="Pfam" id="PF04810"/>
    </source>
</evidence>
<evidence type="ECO:0000259" key="7">
    <source>
        <dbReference type="Pfam" id="PF04811"/>
    </source>
</evidence>
<feature type="compositionally biased region" description="Low complexity" evidence="4">
    <location>
        <begin position="59"/>
        <end position="69"/>
    </location>
</feature>
<dbReference type="OrthoDB" id="49016at2759"/>
<dbReference type="InterPro" id="IPR012990">
    <property type="entry name" value="Beta-sandwich_Sec23_24"/>
</dbReference>
<dbReference type="Pfam" id="PF04815">
    <property type="entry name" value="Sec23_helical"/>
    <property type="match status" value="1"/>
</dbReference>
<dbReference type="EMBL" id="SOZI01000257">
    <property type="protein sequence ID" value="TNY17054.1"/>
    <property type="molecule type" value="Genomic_DNA"/>
</dbReference>
<dbReference type="InterPro" id="IPR006895">
    <property type="entry name" value="Znf_Sec23_Sec24"/>
</dbReference>
<dbReference type="Gene3D" id="1.20.120.730">
    <property type="entry name" value="Sec23/Sec24 helical domain"/>
    <property type="match status" value="1"/>
</dbReference>
<proteinExistence type="inferred from homology"/>
<feature type="domain" description="Sec23/Sec24 beta-sandwich" evidence="9">
    <location>
        <begin position="713"/>
        <end position="797"/>
    </location>
</feature>
<dbReference type="PANTHER" id="PTHR13803:SF4">
    <property type="entry name" value="SECRETORY 24CD, ISOFORM C"/>
    <property type="match status" value="1"/>
</dbReference>
<dbReference type="GO" id="GO:0008270">
    <property type="term" value="F:zinc ion binding"/>
    <property type="evidence" value="ECO:0007669"/>
    <property type="project" value="InterPro"/>
</dbReference>
<dbReference type="SUPFAM" id="SSF53300">
    <property type="entry name" value="vWA-like"/>
    <property type="match status" value="1"/>
</dbReference>